<feature type="compositionally biased region" description="Low complexity" evidence="2">
    <location>
        <begin position="638"/>
        <end position="647"/>
    </location>
</feature>
<feature type="compositionally biased region" description="Polar residues" evidence="2">
    <location>
        <begin position="231"/>
        <end position="254"/>
    </location>
</feature>
<feature type="region of interest" description="Disordered" evidence="2">
    <location>
        <begin position="703"/>
        <end position="731"/>
    </location>
</feature>
<feature type="compositionally biased region" description="Polar residues" evidence="2">
    <location>
        <begin position="356"/>
        <end position="372"/>
    </location>
</feature>
<comment type="caution">
    <text evidence="3">The sequence shown here is derived from an EMBL/GenBank/DDBJ whole genome shotgun (WGS) entry which is preliminary data.</text>
</comment>
<feature type="compositionally biased region" description="Low complexity" evidence="2">
    <location>
        <begin position="787"/>
        <end position="813"/>
    </location>
</feature>
<dbReference type="InterPro" id="IPR028245">
    <property type="entry name" value="PIL1/LSP1"/>
</dbReference>
<feature type="compositionally biased region" description="Low complexity" evidence="2">
    <location>
        <begin position="571"/>
        <end position="588"/>
    </location>
</feature>
<accession>A0A1M2V901</accession>
<dbReference type="OMA" id="GWAWGEM"/>
<dbReference type="Proteomes" id="UP000184267">
    <property type="component" value="Unassembled WGS sequence"/>
</dbReference>
<reference evidence="3 4" key="1">
    <citation type="submission" date="2016-10" db="EMBL/GenBank/DDBJ databases">
        <title>Genome sequence of the basidiomycete white-rot fungus Trametes pubescens.</title>
        <authorList>
            <person name="Makela M.R."/>
            <person name="Granchi Z."/>
            <person name="Peng M."/>
            <person name="De Vries R.P."/>
            <person name="Grigoriev I."/>
            <person name="Riley R."/>
            <person name="Hilden K."/>
        </authorList>
    </citation>
    <scope>NUCLEOTIDE SEQUENCE [LARGE SCALE GENOMIC DNA]</scope>
    <source>
        <strain evidence="3 4">FBCC735</strain>
    </source>
</reference>
<feature type="compositionally biased region" description="Polar residues" evidence="2">
    <location>
        <begin position="441"/>
        <end position="453"/>
    </location>
</feature>
<feature type="compositionally biased region" description="Basic and acidic residues" evidence="2">
    <location>
        <begin position="419"/>
        <end position="433"/>
    </location>
</feature>
<feature type="compositionally biased region" description="Basic and acidic residues" evidence="2">
    <location>
        <begin position="720"/>
        <end position="731"/>
    </location>
</feature>
<dbReference type="GO" id="GO:0008289">
    <property type="term" value="F:lipid binding"/>
    <property type="evidence" value="ECO:0007669"/>
    <property type="project" value="TreeGrafter"/>
</dbReference>
<feature type="compositionally biased region" description="Low complexity" evidence="2">
    <location>
        <begin position="883"/>
        <end position="892"/>
    </location>
</feature>
<dbReference type="GO" id="GO:0070941">
    <property type="term" value="P:eisosome assembly"/>
    <property type="evidence" value="ECO:0007669"/>
    <property type="project" value="TreeGrafter"/>
</dbReference>
<organism evidence="3 4">
    <name type="scientific">Trametes pubescens</name>
    <name type="common">White-rot fungus</name>
    <dbReference type="NCBI Taxonomy" id="154538"/>
    <lineage>
        <taxon>Eukaryota</taxon>
        <taxon>Fungi</taxon>
        <taxon>Dikarya</taxon>
        <taxon>Basidiomycota</taxon>
        <taxon>Agaricomycotina</taxon>
        <taxon>Agaricomycetes</taxon>
        <taxon>Polyporales</taxon>
        <taxon>Polyporaceae</taxon>
        <taxon>Trametes</taxon>
    </lineage>
</organism>
<feature type="compositionally biased region" description="Pro residues" evidence="2">
    <location>
        <begin position="776"/>
        <end position="786"/>
    </location>
</feature>
<dbReference type="InterPro" id="IPR027267">
    <property type="entry name" value="AH/BAR_dom_sf"/>
</dbReference>
<dbReference type="AlphaFoldDB" id="A0A1M2V901"/>
<gene>
    <name evidence="3" type="ORF">TRAPUB_5322</name>
</gene>
<dbReference type="GO" id="GO:0036286">
    <property type="term" value="C:eisosome filament"/>
    <property type="evidence" value="ECO:0007669"/>
    <property type="project" value="TreeGrafter"/>
</dbReference>
<evidence type="ECO:0000256" key="2">
    <source>
        <dbReference type="SAM" id="MobiDB-lite"/>
    </source>
</evidence>
<dbReference type="GO" id="GO:0005886">
    <property type="term" value="C:plasma membrane"/>
    <property type="evidence" value="ECO:0007669"/>
    <property type="project" value="TreeGrafter"/>
</dbReference>
<feature type="region of interest" description="Disordered" evidence="2">
    <location>
        <begin position="229"/>
        <end position="654"/>
    </location>
</feature>
<feature type="region of interest" description="Disordered" evidence="2">
    <location>
        <begin position="768"/>
        <end position="977"/>
    </location>
</feature>
<protein>
    <submittedName>
        <fullName evidence="3">Uncharacterized protein</fullName>
    </submittedName>
</protein>
<dbReference type="PANTHER" id="PTHR31962">
    <property type="entry name" value="SPHINGOLIPID LONG CHAIN BASE-RESPONSIVE PROTEIN PIL1"/>
    <property type="match status" value="1"/>
</dbReference>
<dbReference type="GO" id="GO:0006897">
    <property type="term" value="P:endocytosis"/>
    <property type="evidence" value="ECO:0007669"/>
    <property type="project" value="TreeGrafter"/>
</dbReference>
<feature type="coiled-coil region" evidence="1">
    <location>
        <begin position="61"/>
        <end position="88"/>
    </location>
</feature>
<dbReference type="Gene3D" id="1.20.1270.60">
    <property type="entry name" value="Arfaptin homology (AH) domain/BAR domain"/>
    <property type="match status" value="1"/>
</dbReference>
<dbReference type="OrthoDB" id="3358861at2759"/>
<dbReference type="STRING" id="154538.A0A1M2V901"/>
<dbReference type="PANTHER" id="PTHR31962:SF1">
    <property type="entry name" value="SPHINGOLIPID LONG CHAIN BASE-RESPONSIVE PROTEIN PIL1"/>
    <property type="match status" value="1"/>
</dbReference>
<evidence type="ECO:0000313" key="4">
    <source>
        <dbReference type="Proteomes" id="UP000184267"/>
    </source>
</evidence>
<proteinExistence type="predicted"/>
<dbReference type="EMBL" id="MNAD01001565">
    <property type="protein sequence ID" value="OJT03993.1"/>
    <property type="molecule type" value="Genomic_DNA"/>
</dbReference>
<keyword evidence="1" id="KW-0175">Coiled coil</keyword>
<sequence>MVHRPSDSRLLANLLSHEKEYSKHLSVLLDYSQSSLASFSAYAAACAPPTSQVIIAVAGNLAGADDALRNYAAAVERWQEQLKALKQMEDDVGNIMRDREILVTRLIKASKQQKSPRDSVMGGSPSGSVLSITKPEVHVGQKLSAAQSELQACEAHLASKEQELNVFRTHTIKSGLQARCRVMAECGWAWGEMGKEGIRALDTLGMENGHGSPFGYPYLHKPLPSYDQAGSDISSLAPSQSASQVGHSSGQSTLVDPPWRASSPLTVPTPPKPYTLQIPPAHSIGEYTMPNGTVQHSTIEEEPGGGSSAEEDETAIPTEVHENPRFSKGKPKAKTPSISASVPSRHVSFSLRGPKASTSESMLGSASSLRSDSPTKKTKKRSGSMLGNLAALFHVGGSRNDVDDVTRTSPSKAPGRWQTRIDRNLASVKRGDSSDEEGPTPSHSYGSRSTSPTPILLNSPVKGSPVEGDTQRLKKRALKRGSVQAPSPARTVNTDKGYASDTVAESVSKARGRSGRDKTRSKSPSETGHNGPARPSTPKQNDWAGAVGSGTTRLKKHPNGALALLSEGGPSLSRNSSISKQSISSSASAPTRTGSMVHISTPSPLGRQGSTSRKRTASLNVPATTDAPPSPTKHKRTVSTSATSTSTRLPNGEPSLMSIVEGMSRINKDAMLKQDPNRLLVVPKAPGPVNITIDEVRAEVNAMTRQRSEGSATPRPRLKKEKEAGSTEEHNYRNSLLMSASLSAPSLPIATASQPKPLPAKMPLRSALRNASRTPSPNPNSPPLPPLSLSLPQTQSPPQSQPQLQRPPAAPANGNVPTPAPTRSSDTLTVLRPDLMSKRRASDVSSISSYETGHEVFDDEPEPSPPPSPTLPPPPPPPHDNVSDVSNSTTSTASPPVRRKSVRMSLPPTFSATPPALDETDEDERERHEPWSHSSRARGGSATPRAEGGPGGAWGTRIEQNGARDVWADSSDEDTEYSAAKRLLTRIARKQES</sequence>
<evidence type="ECO:0000313" key="3">
    <source>
        <dbReference type="EMBL" id="OJT03993.1"/>
    </source>
</evidence>
<keyword evidence="4" id="KW-1185">Reference proteome</keyword>
<evidence type="ECO:0000256" key="1">
    <source>
        <dbReference type="SAM" id="Coils"/>
    </source>
</evidence>
<name>A0A1M2V901_TRAPU</name>
<feature type="compositionally biased region" description="Pro residues" evidence="2">
    <location>
        <begin position="863"/>
        <end position="879"/>
    </location>
</feature>
<feature type="compositionally biased region" description="Polar residues" evidence="2">
    <location>
        <begin position="589"/>
        <end position="623"/>
    </location>
</feature>